<gene>
    <name evidence="2" type="ORF">SAMN03080606_01661</name>
</gene>
<evidence type="ECO:0000313" key="2">
    <source>
        <dbReference type="EMBL" id="SCY49959.1"/>
    </source>
</evidence>
<dbReference type="AlphaFoldDB" id="A0A1G5GF82"/>
<dbReference type="STRING" id="1120976.SAMN03080606_01661"/>
<sequence>MTRKILGFLAFVATGVGLFVSTVMKESNFLFILLTLAIAGLYAIGLMDHYKELQK</sequence>
<accession>A0A1G5GF82</accession>
<name>A0A1G5GF82_9FIRM</name>
<evidence type="ECO:0000313" key="3">
    <source>
        <dbReference type="Proteomes" id="UP000198636"/>
    </source>
</evidence>
<keyword evidence="1" id="KW-0472">Membrane</keyword>
<keyword evidence="1" id="KW-0812">Transmembrane</keyword>
<dbReference type="EMBL" id="FMUS01000009">
    <property type="protein sequence ID" value="SCY49959.1"/>
    <property type="molecule type" value="Genomic_DNA"/>
</dbReference>
<dbReference type="RefSeq" id="WP_176758924.1">
    <property type="nucleotide sequence ID" value="NZ_FMUS01000009.1"/>
</dbReference>
<evidence type="ECO:0000256" key="1">
    <source>
        <dbReference type="SAM" id="Phobius"/>
    </source>
</evidence>
<organism evidence="2 3">
    <name type="scientific">Alkaliphilus peptidifermentans DSM 18978</name>
    <dbReference type="NCBI Taxonomy" id="1120976"/>
    <lineage>
        <taxon>Bacteria</taxon>
        <taxon>Bacillati</taxon>
        <taxon>Bacillota</taxon>
        <taxon>Clostridia</taxon>
        <taxon>Peptostreptococcales</taxon>
        <taxon>Natronincolaceae</taxon>
        <taxon>Alkaliphilus</taxon>
    </lineage>
</organism>
<feature type="transmembrane region" description="Helical" evidence="1">
    <location>
        <begin position="29"/>
        <end position="47"/>
    </location>
</feature>
<proteinExistence type="predicted"/>
<feature type="transmembrane region" description="Helical" evidence="1">
    <location>
        <begin position="5"/>
        <end position="23"/>
    </location>
</feature>
<keyword evidence="1" id="KW-1133">Transmembrane helix</keyword>
<keyword evidence="3" id="KW-1185">Reference proteome</keyword>
<reference evidence="2 3" key="1">
    <citation type="submission" date="2016-10" db="EMBL/GenBank/DDBJ databases">
        <authorList>
            <person name="de Groot N.N."/>
        </authorList>
    </citation>
    <scope>NUCLEOTIDE SEQUENCE [LARGE SCALE GENOMIC DNA]</scope>
    <source>
        <strain evidence="2 3">DSM 18978</strain>
    </source>
</reference>
<protein>
    <submittedName>
        <fullName evidence="2">Uncharacterized protein</fullName>
    </submittedName>
</protein>
<dbReference type="Proteomes" id="UP000198636">
    <property type="component" value="Unassembled WGS sequence"/>
</dbReference>